<dbReference type="Proteomes" id="UP000323597">
    <property type="component" value="Chromosome A08"/>
</dbReference>
<reference evidence="1 2" key="1">
    <citation type="submission" date="2019-07" db="EMBL/GenBank/DDBJ databases">
        <title>WGS assembly of Gossypium mustelinum.</title>
        <authorList>
            <person name="Chen Z.J."/>
            <person name="Sreedasyam A."/>
            <person name="Ando A."/>
            <person name="Song Q."/>
            <person name="De L."/>
            <person name="Hulse-Kemp A."/>
            <person name="Ding M."/>
            <person name="Ye W."/>
            <person name="Kirkbride R."/>
            <person name="Jenkins J."/>
            <person name="Plott C."/>
            <person name="Lovell J."/>
            <person name="Lin Y.-M."/>
            <person name="Vaughn R."/>
            <person name="Liu B."/>
            <person name="Li W."/>
            <person name="Simpson S."/>
            <person name="Scheffler B."/>
            <person name="Saski C."/>
            <person name="Grover C."/>
            <person name="Hu G."/>
            <person name="Conover J."/>
            <person name="Carlson J."/>
            <person name="Shu S."/>
            <person name="Boston L."/>
            <person name="Williams M."/>
            <person name="Peterson D."/>
            <person name="Mcgee K."/>
            <person name="Jones D."/>
            <person name="Wendel J."/>
            <person name="Stelly D."/>
            <person name="Grimwood J."/>
            <person name="Schmutz J."/>
        </authorList>
    </citation>
    <scope>NUCLEOTIDE SEQUENCE [LARGE SCALE GENOMIC DNA]</scope>
    <source>
        <strain evidence="1">1408120.09</strain>
    </source>
</reference>
<keyword evidence="2" id="KW-1185">Reference proteome</keyword>
<evidence type="ECO:0000313" key="1">
    <source>
        <dbReference type="EMBL" id="TYJ20922.1"/>
    </source>
</evidence>
<dbReference type="EMBL" id="CM017643">
    <property type="protein sequence ID" value="TYJ20922.1"/>
    <property type="molecule type" value="Genomic_DNA"/>
</dbReference>
<dbReference type="AlphaFoldDB" id="A0A5D2Y4D6"/>
<evidence type="ECO:0000313" key="2">
    <source>
        <dbReference type="Proteomes" id="UP000323597"/>
    </source>
</evidence>
<sequence length="95" mass="10661">MATSSTSLGNCSKVIVKLNPSFPFSHLSLILLVTHKPLNSLSIHILSLILLVTHKPLNSLSIHILTPTSKIFNKKRWRVKSLQESRYSIIRVCVT</sequence>
<accession>A0A5D2Y4D6</accession>
<protein>
    <submittedName>
        <fullName evidence="1">Uncharacterized protein</fullName>
    </submittedName>
</protein>
<name>A0A5D2Y4D6_GOSMU</name>
<proteinExistence type="predicted"/>
<organism evidence="1 2">
    <name type="scientific">Gossypium mustelinum</name>
    <name type="common">Cotton</name>
    <name type="synonym">Gossypium caicoense</name>
    <dbReference type="NCBI Taxonomy" id="34275"/>
    <lineage>
        <taxon>Eukaryota</taxon>
        <taxon>Viridiplantae</taxon>
        <taxon>Streptophyta</taxon>
        <taxon>Embryophyta</taxon>
        <taxon>Tracheophyta</taxon>
        <taxon>Spermatophyta</taxon>
        <taxon>Magnoliopsida</taxon>
        <taxon>eudicotyledons</taxon>
        <taxon>Gunneridae</taxon>
        <taxon>Pentapetalae</taxon>
        <taxon>rosids</taxon>
        <taxon>malvids</taxon>
        <taxon>Malvales</taxon>
        <taxon>Malvaceae</taxon>
        <taxon>Malvoideae</taxon>
        <taxon>Gossypium</taxon>
    </lineage>
</organism>
<gene>
    <name evidence="1" type="ORF">E1A91_A08G030000v1</name>
</gene>